<dbReference type="EMBL" id="DAAQRD010000182">
    <property type="protein sequence ID" value="HAE0521396.1"/>
    <property type="molecule type" value="Genomic_DNA"/>
</dbReference>
<evidence type="ECO:0000313" key="1">
    <source>
        <dbReference type="EMBL" id="HAE0521396.1"/>
    </source>
</evidence>
<protein>
    <submittedName>
        <fullName evidence="1">Uncharacterized protein</fullName>
    </submittedName>
</protein>
<sequence length="461" mass="53724">LSESFLKCSDHDVNSVRKIYSLLNEIGTIKIFETKNVKQTEVERKIVSVFNPIRFVAYGFKLIHFGNLLSNISDTSEQRNKIQDVEDLKQYKEYLRGSFTNLAPSYYVSRNENHLFAQDELYGQGTYIEAGEIDSVSSQATSFAKEIEKVTNDYVRVYPYAADCLDVLFLYVTNLEFVKKSVEQILKNDSLKKLNITIHSPARAAMLYDEINQWIQSQEEYINAVDSFGEFPRLEINVLPFSDPKTLEEKLDTSMLDFDLAVFIDYFGQNDNLKIPHQFYSESYKECELTDKNWVFYENREFKAVKEGTRLINYVSPNQPKIMQQFYNMQAILKDGLVIEPNKIGLLKGRLSVTRTETNTLYKLAHEKFNWVVTYDRFMDPLLMKQVAEGSNIIRYHVNRLGKEEIKVLVSSSDSIRRSSKVDMEVNYYRDRLHSRLKDQLKVSNIDIQQVNKALKVVKEL</sequence>
<gene>
    <name evidence="1" type="ORF">G2720_26745</name>
</gene>
<accession>A0A724WMS0</accession>
<comment type="caution">
    <text evidence="1">The sequence shown here is derived from an EMBL/GenBank/DDBJ whole genome shotgun (WGS) entry which is preliminary data.</text>
</comment>
<reference evidence="1" key="1">
    <citation type="journal article" date="2018" name="Genome Biol.">
        <title>SKESA: strategic k-mer extension for scrupulous assemblies.</title>
        <authorList>
            <person name="Souvorov A."/>
            <person name="Agarwala R."/>
            <person name="Lipman D.J."/>
        </authorList>
    </citation>
    <scope>NUCLEOTIDE SEQUENCE</scope>
    <source>
        <strain evidence="1">P125109</strain>
    </source>
</reference>
<reference evidence="1" key="2">
    <citation type="submission" date="2019-01" db="EMBL/GenBank/DDBJ databases">
        <authorList>
            <consortium name="NCBI Pathogen Detection Project"/>
        </authorList>
    </citation>
    <scope>NUCLEOTIDE SEQUENCE</scope>
    <source>
        <strain evidence="1">P125109</strain>
    </source>
</reference>
<dbReference type="AlphaFoldDB" id="A0A724WMS0"/>
<name>A0A724WMS0_SALEP</name>
<proteinExistence type="predicted"/>
<feature type="non-terminal residue" evidence="1">
    <location>
        <position position="461"/>
    </location>
</feature>
<feature type="non-terminal residue" evidence="1">
    <location>
        <position position="1"/>
    </location>
</feature>
<organism evidence="1">
    <name type="scientific">Salmonella enteritidis PT4 (strain P125109)</name>
    <dbReference type="NCBI Taxonomy" id="550537"/>
    <lineage>
        <taxon>Bacteria</taxon>
        <taxon>Pseudomonadati</taxon>
        <taxon>Pseudomonadota</taxon>
        <taxon>Gammaproteobacteria</taxon>
        <taxon>Enterobacterales</taxon>
        <taxon>Enterobacteriaceae</taxon>
        <taxon>Salmonella</taxon>
    </lineage>
</organism>